<dbReference type="KEGG" id="vg:14012695"/>
<dbReference type="RefSeq" id="YP_007007262.1">
    <property type="nucleotide sequence ID" value="NC_019526.1"/>
</dbReference>
<sequence>MSLNSFNRNYGMSADSREWWGGNNGFVTVVIDLPTDVEVGHTKVTSDGSEEQDQALQTALTNAQYNQFVITSLLRQRAVLVTTSVIAFDTDVVIPSNFKTASANVVAFATSGVDVAGGAGSVAITWIIERQDVFNKQDKRPGAAYDVPVNPAEDLAKALVQAGIFRTKDAVVDALSGTGASGNAAAATAAAVKVRAALPVQL</sequence>
<protein>
    <submittedName>
        <fullName evidence="1">Uncharacterized protein</fullName>
    </submittedName>
</protein>
<keyword evidence="2" id="KW-1185">Reference proteome</keyword>
<dbReference type="GeneID" id="14012695"/>
<proteinExistence type="predicted"/>
<reference evidence="1 2" key="1">
    <citation type="journal article" date="2012" name="J. Virol.">
        <title>Genome of Klebsiella sp.-Infecting Bacteriophage vB_KleM_RaK2.</title>
        <authorList>
            <person name="Simoliunas E."/>
            <person name="Kaliniene L."/>
            <person name="Truncaite L."/>
            <person name="Klausa V."/>
            <person name="Zajanckauskaite A."/>
            <person name="Meskys R."/>
        </authorList>
    </citation>
    <scope>NUCLEOTIDE SEQUENCE [LARGE SCALE GENOMIC DNA]</scope>
</reference>
<dbReference type="Proteomes" id="UP000007524">
    <property type="component" value="Segment"/>
</dbReference>
<name>H6X3R4_9CAUD</name>
<gene>
    <name evidence="1" type="ORF">RaK2_00107</name>
</gene>
<accession>H6X3R4</accession>
<dbReference type="OrthoDB" id="12902at10239"/>
<dbReference type="EMBL" id="JQ513383">
    <property type="protein sequence ID" value="AFA44380.1"/>
    <property type="molecule type" value="Genomic_DNA"/>
</dbReference>
<evidence type="ECO:0000313" key="2">
    <source>
        <dbReference type="Proteomes" id="UP000007524"/>
    </source>
</evidence>
<organism evidence="1 2">
    <name type="scientific">Klebsiella phage vB_KleM_RaK2</name>
    <dbReference type="NCBI Taxonomy" id="1147094"/>
    <lineage>
        <taxon>Viruses</taxon>
        <taxon>Duplodnaviria</taxon>
        <taxon>Heunggongvirae</taxon>
        <taxon>Uroviricota</taxon>
        <taxon>Caudoviricetes</taxon>
        <taxon>Alcyoneusvirus</taxon>
        <taxon>Alcyoneusvirus RaK2</taxon>
    </lineage>
</organism>
<evidence type="ECO:0000313" key="1">
    <source>
        <dbReference type="EMBL" id="AFA44380.1"/>
    </source>
</evidence>